<dbReference type="PROSITE" id="PS51143">
    <property type="entry name" value="MT_A70"/>
    <property type="match status" value="1"/>
</dbReference>
<comment type="similarity">
    <text evidence="4">Belongs to the MT-A70-like family.</text>
</comment>
<dbReference type="PROSITE" id="PS00092">
    <property type="entry name" value="N6_MTASE"/>
    <property type="match status" value="1"/>
</dbReference>
<accession>A0A0F0KF87</accession>
<name>A0A0F0KF87_9MICO</name>
<keyword evidence="2" id="KW-0808">Transferase</keyword>
<dbReference type="PANTHER" id="PTHR12829">
    <property type="entry name" value="N6-ADENOSINE-METHYLTRANSFERASE"/>
    <property type="match status" value="1"/>
</dbReference>
<evidence type="ECO:0000256" key="1">
    <source>
        <dbReference type="ARBA" id="ARBA00022603"/>
    </source>
</evidence>
<dbReference type="RefSeq" id="WP_082072455.1">
    <property type="nucleotide sequence ID" value="NZ_JYIT01000084.1"/>
</dbReference>
<evidence type="ECO:0000256" key="4">
    <source>
        <dbReference type="PROSITE-ProRule" id="PRU00489"/>
    </source>
</evidence>
<dbReference type="Proteomes" id="UP000033448">
    <property type="component" value="Unassembled WGS sequence"/>
</dbReference>
<comment type="caution">
    <text evidence="5">The sequence shown here is derived from an EMBL/GenBank/DDBJ whole genome shotgun (WGS) entry which is preliminary data.</text>
</comment>
<organism evidence="5 6">
    <name type="scientific">Microbacterium azadirachtae</name>
    <dbReference type="NCBI Taxonomy" id="582680"/>
    <lineage>
        <taxon>Bacteria</taxon>
        <taxon>Bacillati</taxon>
        <taxon>Actinomycetota</taxon>
        <taxon>Actinomycetes</taxon>
        <taxon>Micrococcales</taxon>
        <taxon>Microbacteriaceae</taxon>
        <taxon>Microbacterium</taxon>
    </lineage>
</organism>
<sequence>MISSSNINRTDAASSRKGQAKRFAVVYADPPWDIAQQGKRGAINHYDLMTLDRIKRMPVADLAADNATLLLWTTNAALPGALEVMKAWGFEYKTNAIWDKYYLGLGNYFRSTHEILLHGVRGKAPFKFRGQRSTLLFPRQDHSHKPEEMIPLIERVLDGPYLELFARQRPNSHADWSVWGNEIDSDITVPGYPVPSDFTRHTTPDAGENGDA</sequence>
<dbReference type="GO" id="GO:0003676">
    <property type="term" value="F:nucleic acid binding"/>
    <property type="evidence" value="ECO:0007669"/>
    <property type="project" value="InterPro"/>
</dbReference>
<dbReference type="SUPFAM" id="SSF53335">
    <property type="entry name" value="S-adenosyl-L-methionine-dependent methyltransferases"/>
    <property type="match status" value="1"/>
</dbReference>
<evidence type="ECO:0000313" key="6">
    <source>
        <dbReference type="Proteomes" id="UP000033448"/>
    </source>
</evidence>
<proteinExistence type="inferred from homology"/>
<keyword evidence="3" id="KW-0949">S-adenosyl-L-methionine</keyword>
<dbReference type="REBASE" id="115015">
    <property type="entry name" value="M.Msp23848ORF3230P"/>
</dbReference>
<dbReference type="InterPro" id="IPR002052">
    <property type="entry name" value="DNA_methylase_N6_adenine_CS"/>
</dbReference>
<protein>
    <recommendedName>
        <fullName evidence="7">Methyltransferase</fullName>
    </recommendedName>
</protein>
<dbReference type="InterPro" id="IPR029063">
    <property type="entry name" value="SAM-dependent_MTases_sf"/>
</dbReference>
<dbReference type="OrthoDB" id="9800596at2"/>
<dbReference type="Pfam" id="PF05063">
    <property type="entry name" value="MT-A70"/>
    <property type="match status" value="1"/>
</dbReference>
<keyword evidence="6" id="KW-1185">Reference proteome</keyword>
<dbReference type="Gene3D" id="3.40.50.150">
    <property type="entry name" value="Vaccinia Virus protein VP39"/>
    <property type="match status" value="1"/>
</dbReference>
<dbReference type="AlphaFoldDB" id="A0A0F0KF87"/>
<dbReference type="GO" id="GO:0032259">
    <property type="term" value="P:methylation"/>
    <property type="evidence" value="ECO:0007669"/>
    <property type="project" value="UniProtKB-KW"/>
</dbReference>
<dbReference type="GO" id="GO:0008168">
    <property type="term" value="F:methyltransferase activity"/>
    <property type="evidence" value="ECO:0007669"/>
    <property type="project" value="UniProtKB-KW"/>
</dbReference>
<dbReference type="PANTHER" id="PTHR12829:SF7">
    <property type="entry name" value="N6-ADENOSINE-METHYLTRANSFERASE CATALYTIC SUBUNIT"/>
    <property type="match status" value="1"/>
</dbReference>
<evidence type="ECO:0000256" key="2">
    <source>
        <dbReference type="ARBA" id="ARBA00022679"/>
    </source>
</evidence>
<evidence type="ECO:0008006" key="7">
    <source>
        <dbReference type="Google" id="ProtNLM"/>
    </source>
</evidence>
<evidence type="ECO:0000256" key="3">
    <source>
        <dbReference type="ARBA" id="ARBA00022691"/>
    </source>
</evidence>
<evidence type="ECO:0000313" key="5">
    <source>
        <dbReference type="EMBL" id="KJL19577.1"/>
    </source>
</evidence>
<dbReference type="InterPro" id="IPR007757">
    <property type="entry name" value="MT-A70-like"/>
</dbReference>
<keyword evidence="1" id="KW-0489">Methyltransferase</keyword>
<dbReference type="EMBL" id="JYIT01000084">
    <property type="protein sequence ID" value="KJL19577.1"/>
    <property type="molecule type" value="Genomic_DNA"/>
</dbReference>
<dbReference type="PATRIC" id="fig|582680.7.peg.3291"/>
<gene>
    <name evidence="5" type="ORF">RL72_03230</name>
</gene>
<reference evidence="5 6" key="1">
    <citation type="submission" date="2015-02" db="EMBL/GenBank/DDBJ databases">
        <title>Draft genome sequences of ten Microbacterium spp. with emphasis on heavy metal contaminated environments.</title>
        <authorList>
            <person name="Corretto E."/>
        </authorList>
    </citation>
    <scope>NUCLEOTIDE SEQUENCE [LARGE SCALE GENOMIC DNA]</scope>
    <source>
        <strain evidence="5 6">DSM 23848</strain>
    </source>
</reference>